<evidence type="ECO:0000256" key="4">
    <source>
        <dbReference type="ARBA" id="ARBA00023163"/>
    </source>
</evidence>
<dbReference type="Proteomes" id="UP001174209">
    <property type="component" value="Unassembled WGS sequence"/>
</dbReference>
<proteinExistence type="predicted"/>
<comment type="caution">
    <text evidence="7">The sequence shown here is derived from an EMBL/GenBank/DDBJ whole genome shotgun (WGS) entry which is preliminary data.</text>
</comment>
<gene>
    <name evidence="7" type="ORF">P5G52_17680</name>
</gene>
<feature type="DNA-binding region" description="H-T-H motif" evidence="5">
    <location>
        <begin position="36"/>
        <end position="55"/>
    </location>
</feature>
<dbReference type="PRINTS" id="PR00455">
    <property type="entry name" value="HTHTETR"/>
</dbReference>
<dbReference type="RefSeq" id="WP_301229951.1">
    <property type="nucleotide sequence ID" value="NZ_JAROCG010000002.1"/>
</dbReference>
<dbReference type="EMBL" id="JAROCG010000002">
    <property type="protein sequence ID" value="MDN4612701.1"/>
    <property type="molecule type" value="Genomic_DNA"/>
</dbReference>
<dbReference type="Pfam" id="PF13977">
    <property type="entry name" value="TetR_C_6"/>
    <property type="match status" value="1"/>
</dbReference>
<evidence type="ECO:0000313" key="8">
    <source>
        <dbReference type="Proteomes" id="UP001174209"/>
    </source>
</evidence>
<dbReference type="InterPro" id="IPR050109">
    <property type="entry name" value="HTH-type_TetR-like_transc_reg"/>
</dbReference>
<dbReference type="SUPFAM" id="SSF46689">
    <property type="entry name" value="Homeodomain-like"/>
    <property type="match status" value="1"/>
</dbReference>
<sequence length="194" mass="20859">MSGKAPGTYAKGIERRRDLLRIAADVFAAEGFEGTTLKLVAERAGIKEATLFHYFSGKQDLLTAVLADRDEQNTVRTGGAAIALADLPGIAERNEQHPGLTALFAVASATATRPGHAARDYFRNRYAWLVERTAGNIADAQARGEIRADISPEDAARIIIGVFDGIQLQWLYDPGVSMPAALSGVLRLLEPQSP</sequence>
<dbReference type="Pfam" id="PF00440">
    <property type="entry name" value="TetR_N"/>
    <property type="match status" value="1"/>
</dbReference>
<evidence type="ECO:0000256" key="1">
    <source>
        <dbReference type="ARBA" id="ARBA00022491"/>
    </source>
</evidence>
<dbReference type="PROSITE" id="PS50977">
    <property type="entry name" value="HTH_TETR_2"/>
    <property type="match status" value="1"/>
</dbReference>
<evidence type="ECO:0000256" key="3">
    <source>
        <dbReference type="ARBA" id="ARBA00023125"/>
    </source>
</evidence>
<evidence type="ECO:0000256" key="5">
    <source>
        <dbReference type="PROSITE-ProRule" id="PRU00335"/>
    </source>
</evidence>
<dbReference type="SUPFAM" id="SSF48498">
    <property type="entry name" value="Tetracyclin repressor-like, C-terminal domain"/>
    <property type="match status" value="1"/>
</dbReference>
<keyword evidence="8" id="KW-1185">Reference proteome</keyword>
<keyword evidence="4" id="KW-0804">Transcription</keyword>
<dbReference type="InterPro" id="IPR036271">
    <property type="entry name" value="Tet_transcr_reg_TetR-rel_C_sf"/>
</dbReference>
<evidence type="ECO:0000256" key="2">
    <source>
        <dbReference type="ARBA" id="ARBA00023015"/>
    </source>
</evidence>
<keyword evidence="3 5" id="KW-0238">DNA-binding</keyword>
<protein>
    <submittedName>
        <fullName evidence="7">TetR family transcriptional regulator</fullName>
    </submittedName>
</protein>
<keyword evidence="2" id="KW-0805">Transcription regulation</keyword>
<accession>A0ABT8K5H1</accession>
<keyword evidence="1" id="KW-0678">Repressor</keyword>
<dbReference type="Gene3D" id="1.10.357.10">
    <property type="entry name" value="Tetracycline Repressor, domain 2"/>
    <property type="match status" value="1"/>
</dbReference>
<organism evidence="7 8">
    <name type="scientific">Arthrobacter burdickii</name>
    <dbReference type="NCBI Taxonomy" id="3035920"/>
    <lineage>
        <taxon>Bacteria</taxon>
        <taxon>Bacillati</taxon>
        <taxon>Actinomycetota</taxon>
        <taxon>Actinomycetes</taxon>
        <taxon>Micrococcales</taxon>
        <taxon>Micrococcaceae</taxon>
        <taxon>Arthrobacter</taxon>
    </lineage>
</organism>
<dbReference type="InterPro" id="IPR001647">
    <property type="entry name" value="HTH_TetR"/>
</dbReference>
<reference evidence="7" key="1">
    <citation type="submission" date="2023-06" db="EMBL/GenBank/DDBJ databases">
        <title>MT1 and MT2 Draft Genomes of Novel Species.</title>
        <authorList>
            <person name="Venkateswaran K."/>
        </authorList>
    </citation>
    <scope>NUCLEOTIDE SEQUENCE</scope>
    <source>
        <strain evidence="7">IIF3SC-B10</strain>
    </source>
</reference>
<dbReference type="InterPro" id="IPR039538">
    <property type="entry name" value="BetI_C"/>
</dbReference>
<evidence type="ECO:0000259" key="6">
    <source>
        <dbReference type="PROSITE" id="PS50977"/>
    </source>
</evidence>
<name>A0ABT8K5H1_9MICC</name>
<dbReference type="PANTHER" id="PTHR30055">
    <property type="entry name" value="HTH-TYPE TRANSCRIPTIONAL REGULATOR RUTR"/>
    <property type="match status" value="1"/>
</dbReference>
<feature type="domain" description="HTH tetR-type" evidence="6">
    <location>
        <begin position="13"/>
        <end position="73"/>
    </location>
</feature>
<evidence type="ECO:0000313" key="7">
    <source>
        <dbReference type="EMBL" id="MDN4612701.1"/>
    </source>
</evidence>
<dbReference type="PANTHER" id="PTHR30055:SF226">
    <property type="entry name" value="HTH-TYPE TRANSCRIPTIONAL REGULATOR PKSA"/>
    <property type="match status" value="1"/>
</dbReference>
<dbReference type="InterPro" id="IPR009057">
    <property type="entry name" value="Homeodomain-like_sf"/>
</dbReference>